<dbReference type="InterPro" id="IPR012332">
    <property type="entry name" value="Autotransporter_pectin_lyase_C"/>
</dbReference>
<dbReference type="AlphaFoldDB" id="A0A6I6HAX1"/>
<dbReference type="InterPro" id="IPR005546">
    <property type="entry name" value="Autotransporte_beta"/>
</dbReference>
<evidence type="ECO:0000256" key="1">
    <source>
        <dbReference type="SAM" id="MobiDB-lite"/>
    </source>
</evidence>
<feature type="domain" description="Autotransporter" evidence="2">
    <location>
        <begin position="444"/>
        <end position="723"/>
    </location>
</feature>
<dbReference type="InterPro" id="IPR006315">
    <property type="entry name" value="OM_autotransptr_brl_dom"/>
</dbReference>
<dbReference type="Pfam" id="PF18883">
    <property type="entry name" value="AC_1"/>
    <property type="match status" value="1"/>
</dbReference>
<evidence type="ECO:0000313" key="3">
    <source>
        <dbReference type="EMBL" id="QGW81996.1"/>
    </source>
</evidence>
<gene>
    <name evidence="3" type="ORF">GOQ09_10520</name>
</gene>
<feature type="compositionally biased region" description="Basic residues" evidence="1">
    <location>
        <begin position="121"/>
        <end position="131"/>
    </location>
</feature>
<dbReference type="Gene3D" id="2.160.20.20">
    <property type="match status" value="1"/>
</dbReference>
<dbReference type="SUPFAM" id="SSF51126">
    <property type="entry name" value="Pectin lyase-like"/>
    <property type="match status" value="1"/>
</dbReference>
<evidence type="ECO:0000313" key="4">
    <source>
        <dbReference type="Proteomes" id="UP000425817"/>
    </source>
</evidence>
<feature type="compositionally biased region" description="Basic residues" evidence="1">
    <location>
        <begin position="7"/>
        <end position="43"/>
    </location>
</feature>
<name>A0A6I6HAX1_VARPD</name>
<dbReference type="PROSITE" id="PS51208">
    <property type="entry name" value="AUTOTRANSPORTER"/>
    <property type="match status" value="1"/>
</dbReference>
<dbReference type="InterPro" id="IPR051551">
    <property type="entry name" value="Autotransporter_adhesion"/>
</dbReference>
<proteinExistence type="predicted"/>
<dbReference type="NCBIfam" id="TIGR01414">
    <property type="entry name" value="autotrans_barl"/>
    <property type="match status" value="1"/>
</dbReference>
<feature type="region of interest" description="Disordered" evidence="1">
    <location>
        <begin position="360"/>
        <end position="384"/>
    </location>
</feature>
<feature type="compositionally biased region" description="Gly residues" evidence="1">
    <location>
        <begin position="365"/>
        <end position="378"/>
    </location>
</feature>
<dbReference type="SUPFAM" id="SSF103515">
    <property type="entry name" value="Autotransporter"/>
    <property type="match status" value="1"/>
</dbReference>
<organism evidence="3 4">
    <name type="scientific">Variovorax paradoxus</name>
    <dbReference type="NCBI Taxonomy" id="34073"/>
    <lineage>
        <taxon>Bacteria</taxon>
        <taxon>Pseudomonadati</taxon>
        <taxon>Pseudomonadota</taxon>
        <taxon>Betaproteobacteria</taxon>
        <taxon>Burkholderiales</taxon>
        <taxon>Comamonadaceae</taxon>
        <taxon>Variovorax</taxon>
    </lineage>
</organism>
<dbReference type="InterPro" id="IPR011050">
    <property type="entry name" value="Pectin_lyase_fold/virulence"/>
</dbReference>
<dbReference type="GO" id="GO:0019867">
    <property type="term" value="C:outer membrane"/>
    <property type="evidence" value="ECO:0007669"/>
    <property type="project" value="InterPro"/>
</dbReference>
<feature type="compositionally biased region" description="Basic residues" evidence="1">
    <location>
        <begin position="78"/>
        <end position="99"/>
    </location>
</feature>
<dbReference type="Gene3D" id="2.40.128.130">
    <property type="entry name" value="Autotransporter beta-domain"/>
    <property type="match status" value="1"/>
</dbReference>
<dbReference type="Pfam" id="PF03797">
    <property type="entry name" value="Autotransporter"/>
    <property type="match status" value="1"/>
</dbReference>
<dbReference type="PANTHER" id="PTHR35037">
    <property type="entry name" value="C-TERMINAL REGION OF AIDA-LIKE PROTEIN"/>
    <property type="match status" value="1"/>
</dbReference>
<dbReference type="InterPro" id="IPR043990">
    <property type="entry name" value="AC_1"/>
</dbReference>
<dbReference type="InterPro" id="IPR036709">
    <property type="entry name" value="Autotransporte_beta_dom_sf"/>
</dbReference>
<dbReference type="Proteomes" id="UP000425817">
    <property type="component" value="Chromosome"/>
</dbReference>
<dbReference type="CDD" id="cd01344">
    <property type="entry name" value="PL2_Passenger_AT"/>
    <property type="match status" value="1"/>
</dbReference>
<feature type="compositionally biased region" description="Gly residues" evidence="1">
    <location>
        <begin position="209"/>
        <end position="218"/>
    </location>
</feature>
<protein>
    <submittedName>
        <fullName evidence="3">Autotransporter outer membrane beta-barrel domain-containing protein</fullName>
    </submittedName>
</protein>
<dbReference type="EMBL" id="CP046622">
    <property type="protein sequence ID" value="QGW81996.1"/>
    <property type="molecule type" value="Genomic_DNA"/>
</dbReference>
<feature type="compositionally biased region" description="Basic and acidic residues" evidence="1">
    <location>
        <begin position="67"/>
        <end position="77"/>
    </location>
</feature>
<dbReference type="PANTHER" id="PTHR35037:SF3">
    <property type="entry name" value="C-TERMINAL REGION OF AIDA-LIKE PROTEIN"/>
    <property type="match status" value="1"/>
</dbReference>
<feature type="compositionally biased region" description="Gly residues" evidence="1">
    <location>
        <begin position="186"/>
        <end position="199"/>
    </location>
</feature>
<feature type="compositionally biased region" description="Basic and acidic residues" evidence="1">
    <location>
        <begin position="164"/>
        <end position="181"/>
    </location>
</feature>
<feature type="compositionally biased region" description="Basic residues" evidence="1">
    <location>
        <begin position="52"/>
        <end position="66"/>
    </location>
</feature>
<feature type="region of interest" description="Disordered" evidence="1">
    <location>
        <begin position="1"/>
        <end position="232"/>
    </location>
</feature>
<dbReference type="SMART" id="SM00869">
    <property type="entry name" value="Autotransporter"/>
    <property type="match status" value="1"/>
</dbReference>
<accession>A0A6I6HAX1</accession>
<evidence type="ECO:0000259" key="2">
    <source>
        <dbReference type="PROSITE" id="PS51208"/>
    </source>
</evidence>
<reference evidence="3 4" key="1">
    <citation type="submission" date="2019-12" db="EMBL/GenBank/DDBJ databases">
        <title>Hybrid Genome Assemblies of two High G+C Isolates from Undergraduate Microbiology Courses.</title>
        <authorList>
            <person name="Ne Ville C.J."/>
            <person name="Enright D."/>
            <person name="Hernandez I."/>
            <person name="Dodsworth J."/>
            <person name="Orwin P.M."/>
        </authorList>
    </citation>
    <scope>NUCLEOTIDE SEQUENCE [LARGE SCALE GENOMIC DNA]</scope>
    <source>
        <strain evidence="3 4">CSUSB</strain>
    </source>
</reference>
<sequence length="723" mass="74950">MPAAAGWRHRHAGQRRRRRGRAGLGRRRGCNRDQQRHHRRRGGGCRWSQQQRRGRRSSGFRRRRGEGRRPGPAEQRHPGRRAGRRRAHTRAGGGLHRRQQQPPGAERGRHAAGRGGDRQRRERAHRGRRGRAGPGQCAAAGRHGHDRQQRPRAGLVGPGLGRGRAGEGGRGHIDPERGEHVHGRHPGGGGQPARGGGGQLQQRERVHGGRGGGAGPGGAQPDHCGHGQRGHGVAAERLAGGDADGAGALGGQRRHAAPGYGAGGGSGSLSDRLILSGCTAIASGTTNIQVTNLGGLGALTVGSGIEVVTAMNGATTTAQTTRDAFRLAGGHVDAGAYEYRLHAGDASGAGENWYLRSTTTVVPPGDGGGTPPTEGGGAAAPSGEGLAAPEPVLGIIVPTYRAEASLYAALPSQLRQGNLAMIGDLHKRIGDDDAKGAAATSTSPAGSERRAWARVLSTDIDIRQGGTVSPSSKGRLTGFQAGTDLMAATNWRAGLYVGQLDGDGRVSGFASGLQNQHVGRNDLRSQYFGIYGTYTGNGGFYADAVVQSGRHRYTVEPVLGAGVEGKGRSLLGSIEVGQAFPLGASGWSVEPQLQLVHQQLDLDNSVIAGAIVQPDADSGWIVRAGVRVKGTVATGLGTLQPYGRFNVYRSSSGADIARFVNGASRTDIASSTGGTSTELAGGFTLALGNRTSVYGEVGKLWASGGDTRVKSSINASVGVRVKW</sequence>